<comment type="similarity">
    <text evidence="1">Belongs to the myoviridae tail sheath protein family.</text>
</comment>
<evidence type="ECO:0000256" key="1">
    <source>
        <dbReference type="ARBA" id="ARBA00008005"/>
    </source>
</evidence>
<dbReference type="InterPro" id="IPR035089">
    <property type="entry name" value="Phage_sheath_subtilisin"/>
</dbReference>
<dbReference type="EMBL" id="BAABFX010000020">
    <property type="protein sequence ID" value="GAA4392353.1"/>
    <property type="molecule type" value="Genomic_DNA"/>
</dbReference>
<dbReference type="PANTHER" id="PTHR35861:SF1">
    <property type="entry name" value="PHAGE TAIL SHEATH PROTEIN"/>
    <property type="match status" value="1"/>
</dbReference>
<name>A0ABP8JKN0_9MICO</name>
<keyword evidence="5" id="KW-1185">Reference proteome</keyword>
<dbReference type="Proteomes" id="UP001500390">
    <property type="component" value="Unassembled WGS sequence"/>
</dbReference>
<accession>A0ABP8JKN0</accession>
<evidence type="ECO:0000259" key="2">
    <source>
        <dbReference type="Pfam" id="PF04984"/>
    </source>
</evidence>
<dbReference type="Gene3D" id="3.40.50.11780">
    <property type="match status" value="2"/>
</dbReference>
<dbReference type="RefSeq" id="WP_159903175.1">
    <property type="nucleotide sequence ID" value="NZ_BAABFX010000020.1"/>
</dbReference>
<evidence type="ECO:0008006" key="6">
    <source>
        <dbReference type="Google" id="ProtNLM"/>
    </source>
</evidence>
<dbReference type="Pfam" id="PF04984">
    <property type="entry name" value="Phage_sheath_1"/>
    <property type="match status" value="1"/>
</dbReference>
<proteinExistence type="inferred from homology"/>
<evidence type="ECO:0000259" key="3">
    <source>
        <dbReference type="Pfam" id="PF17482"/>
    </source>
</evidence>
<feature type="domain" description="Tail sheath protein C-terminal" evidence="3">
    <location>
        <begin position="753"/>
        <end position="858"/>
    </location>
</feature>
<dbReference type="InterPro" id="IPR052042">
    <property type="entry name" value="Tail_sheath_structural"/>
</dbReference>
<evidence type="ECO:0000313" key="4">
    <source>
        <dbReference type="EMBL" id="GAA4392353.1"/>
    </source>
</evidence>
<dbReference type="PANTHER" id="PTHR35861">
    <property type="match status" value="1"/>
</dbReference>
<dbReference type="Pfam" id="PF17482">
    <property type="entry name" value="Phage_sheath_1C"/>
    <property type="match status" value="1"/>
</dbReference>
<gene>
    <name evidence="4" type="ORF">GCM10023153_11260</name>
</gene>
<feature type="domain" description="Tail sheath protein subtilisin-like" evidence="2">
    <location>
        <begin position="573"/>
        <end position="751"/>
    </location>
</feature>
<reference evidence="5" key="1">
    <citation type="journal article" date="2019" name="Int. J. Syst. Evol. Microbiol.">
        <title>The Global Catalogue of Microorganisms (GCM) 10K type strain sequencing project: providing services to taxonomists for standard genome sequencing and annotation.</title>
        <authorList>
            <consortium name="The Broad Institute Genomics Platform"/>
            <consortium name="The Broad Institute Genome Sequencing Center for Infectious Disease"/>
            <person name="Wu L."/>
            <person name="Ma J."/>
        </authorList>
    </citation>
    <scope>NUCLEOTIDE SEQUENCE [LARGE SCALE GENOMIC DNA]</scope>
    <source>
        <strain evidence="5">JCM 17738</strain>
    </source>
</reference>
<comment type="caution">
    <text evidence="4">The sequence shown here is derived from an EMBL/GenBank/DDBJ whole genome shotgun (WGS) entry which is preliminary data.</text>
</comment>
<protein>
    <recommendedName>
        <fullName evidence="6">Phage tail sheath family protein</fullName>
    </recommendedName>
</protein>
<sequence length="865" mass="89731">MSYQSPGVYIEEVPSGPQPIAAASTSVVAVLGTTRKGPVLSPTRVTSWSDYVRVFGPATSRGVCAESVFGFFENGGPAAWIVRVDPSIAAEWTVRDGQGAPATSFLATAASPGSWANTVSLRISPDGSGGLGTMARATVSGPVTAAVGAATIPVVASGGLAVGDAVLLTSRAATSPATVTAVSATSIGVNNTGASITLAAGDAVALTTVAAPSTLVFAAGSGVRAHDLLVIQRPDGSKVSALVASVAQDGPAMTVTLAAPLGAAVTAAGFARRRTTFTGRTTGNTGGTLPLSRIQWDVADAGPRNADSQLDNARVTLPGGGTATWTGTTFAVAGGGDVAPGPITAEAQVRVATYTASTSFAPADVAEVLARYSFLPVGTTLSLTNGTATTTVARTGAGVTNADGTRGGDAFGPTYTSATFVLPSDASLGVVVRCPVAPEVGDFVAFSGTKTFRITAVSPVDGDVYVLDFAETTTLAGETGGDAGRFALIGVAPTTAFPARFTLTVDDDGATVETFAGLALHPSHPRYFAKDGVVNGISGHVRLAPREAGAPAISLATMPSGATRTQDGVDQPATNQHYVSALEKLETVDEPAMVIAPDSVKVEDPLLQADLIGKVVRHCEQFRRFAIIDGPDLSSVADFQRDKALVDWRNATLSSTYAAAYAPFLKIVTIDPDAPDRFTMVPPSGFVAGVFARTDRERGVHKAPGNERVNGIVGLSEQYSQRRQDLLNPNAVNLIRSFPGRGTRIWGARNATDDVTWRYVNVRRLFSMIETSVDRSTQWVVFEPNTASTWIRIKVSVENFLDQQWRAGALAGTRPEEAYRVRVGLGETMTETDIDVGLVITEVAIAPAKPAEFVVFRFSHKRLSE</sequence>
<dbReference type="InterPro" id="IPR020287">
    <property type="entry name" value="Tail_sheath_C"/>
</dbReference>
<evidence type="ECO:0000313" key="5">
    <source>
        <dbReference type="Proteomes" id="UP001500390"/>
    </source>
</evidence>
<organism evidence="4 5">
    <name type="scientific">Ornithinibacter aureus</name>
    <dbReference type="NCBI Taxonomy" id="622664"/>
    <lineage>
        <taxon>Bacteria</taxon>
        <taxon>Bacillati</taxon>
        <taxon>Actinomycetota</taxon>
        <taxon>Actinomycetes</taxon>
        <taxon>Micrococcales</taxon>
        <taxon>Intrasporangiaceae</taxon>
        <taxon>Ornithinibacter</taxon>
    </lineage>
</organism>